<dbReference type="Pfam" id="PF05247">
    <property type="entry name" value="FlhD"/>
    <property type="match status" value="1"/>
</dbReference>
<sequence length="96" mass="11216">APDSKAGVFVAHRFYSYGKFIKLLIYSPFRARHNGSHRDPWSPVHPNLRRSSMNPTQLHEEIKDTNLSYLMLAQNMINQDMAAALFRLESTQKWRI</sequence>
<gene>
    <name evidence="7" type="ORF">B1A_04205</name>
</gene>
<dbReference type="GO" id="GO:0045893">
    <property type="term" value="P:positive regulation of DNA-templated transcription"/>
    <property type="evidence" value="ECO:0007669"/>
    <property type="project" value="InterPro"/>
</dbReference>
<dbReference type="InterPro" id="IPR036194">
    <property type="entry name" value="FlhD_sf"/>
</dbReference>
<organism evidence="7">
    <name type="scientific">mine drainage metagenome</name>
    <dbReference type="NCBI Taxonomy" id="410659"/>
    <lineage>
        <taxon>unclassified sequences</taxon>
        <taxon>metagenomes</taxon>
        <taxon>ecological metagenomes</taxon>
    </lineage>
</organism>
<keyword evidence="1" id="KW-0963">Cytoplasm</keyword>
<evidence type="ECO:0000256" key="1">
    <source>
        <dbReference type="ARBA" id="ARBA00022490"/>
    </source>
</evidence>
<name>T1C263_9ZZZZ</name>
<dbReference type="AlphaFoldDB" id="T1C263"/>
<keyword evidence="7" id="KW-0282">Flagellum</keyword>
<keyword evidence="3" id="KW-0238">DNA-binding</keyword>
<keyword evidence="6" id="KW-0804">Transcription</keyword>
<evidence type="ECO:0000256" key="4">
    <source>
        <dbReference type="ARBA" id="ARBA00023157"/>
    </source>
</evidence>
<accession>T1C263</accession>
<dbReference type="EMBL" id="AUZX01003045">
    <property type="protein sequence ID" value="EQD74978.1"/>
    <property type="molecule type" value="Genomic_DNA"/>
</dbReference>
<evidence type="ECO:0000256" key="2">
    <source>
        <dbReference type="ARBA" id="ARBA00023015"/>
    </source>
</evidence>
<keyword evidence="7" id="KW-0969">Cilium</keyword>
<evidence type="ECO:0000256" key="3">
    <source>
        <dbReference type="ARBA" id="ARBA00023125"/>
    </source>
</evidence>
<keyword evidence="4" id="KW-1015">Disulfide bond</keyword>
<keyword evidence="5" id="KW-0010">Activator</keyword>
<evidence type="ECO:0000313" key="7">
    <source>
        <dbReference type="EMBL" id="EQD74978.1"/>
    </source>
</evidence>
<feature type="non-terminal residue" evidence="7">
    <location>
        <position position="1"/>
    </location>
</feature>
<dbReference type="GO" id="GO:0003677">
    <property type="term" value="F:DNA binding"/>
    <property type="evidence" value="ECO:0007669"/>
    <property type="project" value="UniProtKB-KW"/>
</dbReference>
<protein>
    <submittedName>
        <fullName evidence="7">Flagellar transcriptional activator</fullName>
    </submittedName>
</protein>
<dbReference type="SUPFAM" id="SSF63592">
    <property type="entry name" value="Flagellar transcriptional activator FlhD"/>
    <property type="match status" value="1"/>
</dbReference>
<evidence type="ECO:0000256" key="6">
    <source>
        <dbReference type="ARBA" id="ARBA00023163"/>
    </source>
</evidence>
<dbReference type="GO" id="GO:0044780">
    <property type="term" value="P:bacterial-type flagellum assembly"/>
    <property type="evidence" value="ECO:0007669"/>
    <property type="project" value="InterPro"/>
</dbReference>
<keyword evidence="2" id="KW-0805">Transcription regulation</keyword>
<reference evidence="7" key="2">
    <citation type="journal article" date="2014" name="ISME J.">
        <title>Microbial stratification in low pH oxic and suboxic macroscopic growths along an acid mine drainage.</title>
        <authorList>
            <person name="Mendez-Garcia C."/>
            <person name="Mesa V."/>
            <person name="Sprenger R.R."/>
            <person name="Richter M."/>
            <person name="Diez M.S."/>
            <person name="Solano J."/>
            <person name="Bargiela R."/>
            <person name="Golyshina O.V."/>
            <person name="Manteca A."/>
            <person name="Ramos J.L."/>
            <person name="Gallego J.R."/>
            <person name="Llorente I."/>
            <person name="Martins Dos Santos V.A."/>
            <person name="Jensen O.N."/>
            <person name="Pelaez A.I."/>
            <person name="Sanchez J."/>
            <person name="Ferrer M."/>
        </authorList>
    </citation>
    <scope>NUCLEOTIDE SEQUENCE</scope>
</reference>
<keyword evidence="7" id="KW-0966">Cell projection</keyword>
<comment type="caution">
    <text evidence="7">The sequence shown here is derived from an EMBL/GenBank/DDBJ whole genome shotgun (WGS) entry which is preliminary data.</text>
</comment>
<dbReference type="Gene3D" id="1.10.4000.10">
    <property type="entry name" value="Flagellar transcriptional activator FlhD"/>
    <property type="match status" value="1"/>
</dbReference>
<proteinExistence type="predicted"/>
<reference evidence="7" key="1">
    <citation type="submission" date="2013-08" db="EMBL/GenBank/DDBJ databases">
        <authorList>
            <person name="Mendez C."/>
            <person name="Richter M."/>
            <person name="Ferrer M."/>
            <person name="Sanchez J."/>
        </authorList>
    </citation>
    <scope>NUCLEOTIDE SEQUENCE</scope>
</reference>
<dbReference type="InterPro" id="IPR023559">
    <property type="entry name" value="Flagellar_FlhD"/>
</dbReference>
<evidence type="ECO:0000256" key="5">
    <source>
        <dbReference type="ARBA" id="ARBA00023159"/>
    </source>
</evidence>